<name>A0A382ART1_9ZZZZ</name>
<evidence type="ECO:0000313" key="2">
    <source>
        <dbReference type="EMBL" id="SVB04260.1"/>
    </source>
</evidence>
<dbReference type="InterPro" id="IPR007172">
    <property type="entry name" value="DUF374"/>
</dbReference>
<dbReference type="AlphaFoldDB" id="A0A382ART1"/>
<dbReference type="EMBL" id="UINC01026570">
    <property type="protein sequence ID" value="SVB04260.1"/>
    <property type="molecule type" value="Genomic_DNA"/>
</dbReference>
<dbReference type="SUPFAM" id="SSF69593">
    <property type="entry name" value="Glycerol-3-phosphate (1)-acyltransferase"/>
    <property type="match status" value="1"/>
</dbReference>
<sequence>MYNTNQWERKGEHHYKEAINSGKSVIIASWHGTLLTVFMGLSKNEFYGMAGNHHPEAEIISQIGKKLGWRVIRGSSTDGGKKAYDEMLNLLKTPGTVFAITPDGPQGPAKNPKAGTIRAAQKTGAIIIPAAGQSTRRWAFKNWDTFYLAKPFGRVVQLFGPPVVLNKTESFESCVERVRKALNKVEKEAERHVGME</sequence>
<reference evidence="2" key="1">
    <citation type="submission" date="2018-05" db="EMBL/GenBank/DDBJ databases">
        <authorList>
            <person name="Lanie J.A."/>
            <person name="Ng W.-L."/>
            <person name="Kazmierczak K.M."/>
            <person name="Andrzejewski T.M."/>
            <person name="Davidsen T.M."/>
            <person name="Wayne K.J."/>
            <person name="Tettelin H."/>
            <person name="Glass J.I."/>
            <person name="Rusch D."/>
            <person name="Podicherti R."/>
            <person name="Tsui H.-C.T."/>
            <person name="Winkler M.E."/>
        </authorList>
    </citation>
    <scope>NUCLEOTIDE SEQUENCE</scope>
</reference>
<gene>
    <name evidence="2" type="ORF">METZ01_LOCUS157114</name>
</gene>
<evidence type="ECO:0000259" key="1">
    <source>
        <dbReference type="Pfam" id="PF04028"/>
    </source>
</evidence>
<protein>
    <recommendedName>
        <fullName evidence="1">DUF374 domain-containing protein</fullName>
    </recommendedName>
</protein>
<proteinExistence type="predicted"/>
<feature type="domain" description="DUF374" evidence="1">
    <location>
        <begin position="53"/>
        <end position="109"/>
    </location>
</feature>
<dbReference type="Pfam" id="PF04028">
    <property type="entry name" value="DUF374"/>
    <property type="match status" value="1"/>
</dbReference>
<accession>A0A382ART1</accession>
<organism evidence="2">
    <name type="scientific">marine metagenome</name>
    <dbReference type="NCBI Taxonomy" id="408172"/>
    <lineage>
        <taxon>unclassified sequences</taxon>
        <taxon>metagenomes</taxon>
        <taxon>ecological metagenomes</taxon>
    </lineage>
</organism>